<organism evidence="2 3">
    <name type="scientific">Xylona heveae (strain CBS 132557 / TC161)</name>
    <dbReference type="NCBI Taxonomy" id="1328760"/>
    <lineage>
        <taxon>Eukaryota</taxon>
        <taxon>Fungi</taxon>
        <taxon>Dikarya</taxon>
        <taxon>Ascomycota</taxon>
        <taxon>Pezizomycotina</taxon>
        <taxon>Xylonomycetes</taxon>
        <taxon>Xylonales</taxon>
        <taxon>Xylonaceae</taxon>
        <taxon>Xylona</taxon>
    </lineage>
</organism>
<dbReference type="PANTHER" id="PTHR43591">
    <property type="entry name" value="METHYLTRANSFERASE"/>
    <property type="match status" value="1"/>
</dbReference>
<dbReference type="Proteomes" id="UP000076632">
    <property type="component" value="Unassembled WGS sequence"/>
</dbReference>
<dbReference type="SUPFAM" id="SSF53335">
    <property type="entry name" value="S-adenosyl-L-methionine-dependent methyltransferases"/>
    <property type="match status" value="1"/>
</dbReference>
<dbReference type="Pfam" id="PF13489">
    <property type="entry name" value="Methyltransf_23"/>
    <property type="match status" value="1"/>
</dbReference>
<dbReference type="OMA" id="ENERRYH"/>
<dbReference type="InParanoid" id="A0A165HZ86"/>
<accession>A0A165HZ86</accession>
<name>A0A165HZ86_XYLHT</name>
<keyword evidence="2" id="KW-0808">Transferase</keyword>
<keyword evidence="1" id="KW-0472">Membrane</keyword>
<dbReference type="STRING" id="1328760.A0A165HZ86"/>
<dbReference type="RefSeq" id="XP_018189683.1">
    <property type="nucleotide sequence ID" value="XM_018336945.1"/>
</dbReference>
<dbReference type="Gene3D" id="3.40.50.150">
    <property type="entry name" value="Vaccinia Virus protein VP39"/>
    <property type="match status" value="1"/>
</dbReference>
<reference evidence="2 3" key="1">
    <citation type="journal article" date="2016" name="Fungal Biol.">
        <title>The genome of Xylona heveae provides a window into fungal endophytism.</title>
        <authorList>
            <person name="Gazis R."/>
            <person name="Kuo A."/>
            <person name="Riley R."/>
            <person name="LaButti K."/>
            <person name="Lipzen A."/>
            <person name="Lin J."/>
            <person name="Amirebrahimi M."/>
            <person name="Hesse C.N."/>
            <person name="Spatafora J.W."/>
            <person name="Henrissat B."/>
            <person name="Hainaut M."/>
            <person name="Grigoriev I.V."/>
            <person name="Hibbett D.S."/>
        </authorList>
    </citation>
    <scope>NUCLEOTIDE SEQUENCE [LARGE SCALE GENOMIC DNA]</scope>
    <source>
        <strain evidence="2 3">TC161</strain>
    </source>
</reference>
<dbReference type="PANTHER" id="PTHR43591:SF24">
    <property type="entry name" value="2-METHOXY-6-POLYPRENYL-1,4-BENZOQUINOL METHYLASE, MITOCHONDRIAL"/>
    <property type="match status" value="1"/>
</dbReference>
<keyword evidence="2" id="KW-0489">Methyltransferase</keyword>
<sequence>MQRGLSHIMGNKKVQTLGVALSKIEESDLDFEYENERRYHSKSLGDYWIPNDEPEIQRLNMQFHCFRLQNDGKLHLAPLSEPPTRVLDIGTGTGIWPIYMGREYPSAEIYATDIAAIQPKKDVPPNVHFIVHDVEKEWPFGEESFDYIHMAMLHGSIADWPGVLQKIKRHLKPGGKVELLELALCEILSDDGTVTPDQAYPRYMKLLFEAAAKRGREVHMGPRIRGLVMEAGFVDVYERINKCPQKPLVGDDDFHQFIGMMHHRNVLSGLEGWAMRPLTGTFGWAPEQVRELVRQVKEEVVNPNIHQYIRMHVVHGTNPRRPASQPVPGLTSTLHTLVTGSLAIGVVLGATAAYFALRLR</sequence>
<evidence type="ECO:0000313" key="3">
    <source>
        <dbReference type="Proteomes" id="UP000076632"/>
    </source>
</evidence>
<dbReference type="EMBL" id="KV407456">
    <property type="protein sequence ID" value="KZF24128.1"/>
    <property type="molecule type" value="Genomic_DNA"/>
</dbReference>
<dbReference type="AlphaFoldDB" id="A0A165HZ86"/>
<keyword evidence="1" id="KW-1133">Transmembrane helix</keyword>
<keyword evidence="3" id="KW-1185">Reference proteome</keyword>
<evidence type="ECO:0000313" key="2">
    <source>
        <dbReference type="EMBL" id="KZF24128.1"/>
    </source>
</evidence>
<dbReference type="GeneID" id="28902082"/>
<dbReference type="GO" id="GO:0032259">
    <property type="term" value="P:methylation"/>
    <property type="evidence" value="ECO:0007669"/>
    <property type="project" value="UniProtKB-KW"/>
</dbReference>
<dbReference type="InterPro" id="IPR029063">
    <property type="entry name" value="SAM-dependent_MTases_sf"/>
</dbReference>
<feature type="transmembrane region" description="Helical" evidence="1">
    <location>
        <begin position="334"/>
        <end position="357"/>
    </location>
</feature>
<keyword evidence="1" id="KW-0812">Transmembrane</keyword>
<dbReference type="GO" id="GO:0008168">
    <property type="term" value="F:methyltransferase activity"/>
    <property type="evidence" value="ECO:0007669"/>
    <property type="project" value="UniProtKB-KW"/>
</dbReference>
<gene>
    <name evidence="2" type="ORF">L228DRAFT_90143</name>
</gene>
<dbReference type="OrthoDB" id="2013972at2759"/>
<protein>
    <submittedName>
        <fullName evidence="2">S-adenosyl-L-methionine-dependent methyltransferase</fullName>
    </submittedName>
</protein>
<proteinExistence type="predicted"/>
<dbReference type="CDD" id="cd02440">
    <property type="entry name" value="AdoMet_MTases"/>
    <property type="match status" value="1"/>
</dbReference>
<evidence type="ECO:0000256" key="1">
    <source>
        <dbReference type="SAM" id="Phobius"/>
    </source>
</evidence>